<evidence type="ECO:0000256" key="1">
    <source>
        <dbReference type="ARBA" id="ARBA00004251"/>
    </source>
</evidence>
<keyword evidence="3" id="KW-1003">Cell membrane</keyword>
<keyword evidence="6 9" id="KW-1133">Transmembrane helix</keyword>
<feature type="chain" id="PRO_5036688917" evidence="10">
    <location>
        <begin position="21"/>
        <end position="565"/>
    </location>
</feature>
<feature type="transmembrane region" description="Helical" evidence="9">
    <location>
        <begin position="528"/>
        <end position="555"/>
    </location>
</feature>
<feature type="region of interest" description="Disordered" evidence="8">
    <location>
        <begin position="155"/>
        <end position="221"/>
    </location>
</feature>
<feature type="signal peptide" evidence="10">
    <location>
        <begin position="1"/>
        <end position="20"/>
    </location>
</feature>
<accession>A0A914C507</accession>
<evidence type="ECO:0000256" key="4">
    <source>
        <dbReference type="ARBA" id="ARBA00022692"/>
    </source>
</evidence>
<dbReference type="WBParaSite" id="ACRNAN_Path_29.g107.t2">
    <property type="protein sequence ID" value="ACRNAN_Path_29.g107.t2"/>
    <property type="gene ID" value="ACRNAN_Path_29.g107"/>
</dbReference>
<evidence type="ECO:0000256" key="3">
    <source>
        <dbReference type="ARBA" id="ARBA00022475"/>
    </source>
</evidence>
<keyword evidence="7 9" id="KW-0472">Membrane</keyword>
<dbReference type="Proteomes" id="UP000887540">
    <property type="component" value="Unplaced"/>
</dbReference>
<dbReference type="Pfam" id="PF25301">
    <property type="entry name" value="CUT_C"/>
    <property type="match status" value="1"/>
</dbReference>
<comment type="subcellular location">
    <subcellularLocation>
        <location evidence="1">Cell membrane</location>
        <topology evidence="1">Single-pass type I membrane protein</topology>
    </subcellularLocation>
</comment>
<reference evidence="13" key="1">
    <citation type="submission" date="2022-11" db="UniProtKB">
        <authorList>
            <consortium name="WormBaseParasite"/>
        </authorList>
    </citation>
    <scope>IDENTIFICATION</scope>
</reference>
<evidence type="ECO:0000256" key="5">
    <source>
        <dbReference type="ARBA" id="ARBA00022729"/>
    </source>
</evidence>
<evidence type="ECO:0000256" key="6">
    <source>
        <dbReference type="ARBA" id="ARBA00022989"/>
    </source>
</evidence>
<evidence type="ECO:0000256" key="7">
    <source>
        <dbReference type="ARBA" id="ARBA00023136"/>
    </source>
</evidence>
<dbReference type="InterPro" id="IPR057475">
    <property type="entry name" value="CUT_C"/>
</dbReference>
<organism evidence="12 13">
    <name type="scientific">Acrobeloides nanus</name>
    <dbReference type="NCBI Taxonomy" id="290746"/>
    <lineage>
        <taxon>Eukaryota</taxon>
        <taxon>Metazoa</taxon>
        <taxon>Ecdysozoa</taxon>
        <taxon>Nematoda</taxon>
        <taxon>Chromadorea</taxon>
        <taxon>Rhabditida</taxon>
        <taxon>Tylenchina</taxon>
        <taxon>Cephalobomorpha</taxon>
        <taxon>Cephaloboidea</taxon>
        <taxon>Cephalobidae</taxon>
        <taxon>Acrobeloides</taxon>
    </lineage>
</organism>
<keyword evidence="5 10" id="KW-0732">Signal</keyword>
<evidence type="ECO:0000256" key="2">
    <source>
        <dbReference type="ARBA" id="ARBA00022460"/>
    </source>
</evidence>
<dbReference type="PANTHER" id="PTHR22907">
    <property type="entry name" value="GH04558P"/>
    <property type="match status" value="1"/>
</dbReference>
<evidence type="ECO:0000256" key="9">
    <source>
        <dbReference type="SAM" id="Phobius"/>
    </source>
</evidence>
<sequence length="565" mass="63517">MPSSLFVFALFLRLIVGLLASSDFDNEIIGAPNVVCERESIKFSVPTKRPFRGRVYVKGEYGNDECIRRYNGNSYGSYQTNRYGSSSQGTFGESEREFQKHRETFVDERNPSYNELGERHGGLEKNFGHGGRNGEVIGDVPGFRSRAGSDFKETFHEKHSSGFTERFGPSFERGGYNSNNPDHGVRPDSTNGFLRAGERGSMSSSSGEFWGSGDRSRLQSGGSINGHECPLVCPPCEKCEEYLKNRHRRQSQENAELEVRLETCNARRDRSRNPPGIHVSFTIVVSFHDSFITKLDRAYHVFCTYEESDHTVTTELDVDMQPTAELTGIIDPPKCTYGIYDLHTGHPVTNVMVGDQVKHEWKCDSAYGNPNVHATYGMLVHNCFIEDGKGEKHMVIDERGCSIPMYDVVISTPIYSTNSLLATIESTVVKFPDRTYLDFQCSIQVCIKPEGQCDGITPPNCSKRPRRELMARLNKTQNDWKIYAKRLTVFDLDEKIDNEESTAASDQFNSMLAITGELSLLNQFCISIAGFGVLVSAFTFLATITLSALIGFIIMRNYEKPNRKF</sequence>
<dbReference type="GO" id="GO:0005886">
    <property type="term" value="C:plasma membrane"/>
    <property type="evidence" value="ECO:0007669"/>
    <property type="project" value="UniProtKB-SubCell"/>
</dbReference>
<dbReference type="AlphaFoldDB" id="A0A914C507"/>
<evidence type="ECO:0000313" key="12">
    <source>
        <dbReference type="Proteomes" id="UP000887540"/>
    </source>
</evidence>
<evidence type="ECO:0000259" key="11">
    <source>
        <dbReference type="PROSITE" id="PS51034"/>
    </source>
</evidence>
<dbReference type="PANTHER" id="PTHR22907:SF54">
    <property type="entry name" value="GH04558P"/>
    <property type="match status" value="1"/>
</dbReference>
<dbReference type="InterPro" id="IPR001507">
    <property type="entry name" value="ZP_dom"/>
</dbReference>
<protein>
    <submittedName>
        <fullName evidence="13">ZP domain-containing protein</fullName>
    </submittedName>
</protein>
<keyword evidence="2" id="KW-0193">Cuticle</keyword>
<proteinExistence type="predicted"/>
<feature type="domain" description="ZP" evidence="11">
    <location>
        <begin position="203"/>
        <end position="460"/>
    </location>
</feature>
<evidence type="ECO:0000256" key="8">
    <source>
        <dbReference type="SAM" id="MobiDB-lite"/>
    </source>
</evidence>
<dbReference type="InterPro" id="IPR056953">
    <property type="entry name" value="CUT_N"/>
</dbReference>
<dbReference type="GO" id="GO:0042302">
    <property type="term" value="F:structural constituent of cuticle"/>
    <property type="evidence" value="ECO:0007669"/>
    <property type="project" value="UniProtKB-KW"/>
</dbReference>
<keyword evidence="4 9" id="KW-0812">Transmembrane</keyword>
<dbReference type="SMART" id="SM00241">
    <property type="entry name" value="ZP"/>
    <property type="match status" value="1"/>
</dbReference>
<dbReference type="PROSITE" id="PS51034">
    <property type="entry name" value="ZP_2"/>
    <property type="match status" value="1"/>
</dbReference>
<dbReference type="InterPro" id="IPR051962">
    <property type="entry name" value="Cuticlin"/>
</dbReference>
<dbReference type="Pfam" id="PF25057">
    <property type="entry name" value="CUT_N"/>
    <property type="match status" value="2"/>
</dbReference>
<feature type="compositionally biased region" description="Low complexity" evidence="8">
    <location>
        <begin position="199"/>
        <end position="213"/>
    </location>
</feature>
<name>A0A914C507_9BILA</name>
<keyword evidence="12" id="KW-1185">Reference proteome</keyword>
<evidence type="ECO:0000313" key="13">
    <source>
        <dbReference type="WBParaSite" id="ACRNAN_Path_29.g107.t2"/>
    </source>
</evidence>
<evidence type="ECO:0000256" key="10">
    <source>
        <dbReference type="SAM" id="SignalP"/>
    </source>
</evidence>